<evidence type="ECO:0000313" key="3">
    <source>
        <dbReference type="Proteomes" id="UP001196413"/>
    </source>
</evidence>
<dbReference type="Proteomes" id="UP001196413">
    <property type="component" value="Unassembled WGS sequence"/>
</dbReference>
<evidence type="ECO:0000256" key="1">
    <source>
        <dbReference type="SAM" id="Phobius"/>
    </source>
</evidence>
<comment type="caution">
    <text evidence="2">The sequence shown here is derived from an EMBL/GenBank/DDBJ whole genome shotgun (WGS) entry which is preliminary data.</text>
</comment>
<feature type="transmembrane region" description="Helical" evidence="1">
    <location>
        <begin position="59"/>
        <end position="79"/>
    </location>
</feature>
<reference evidence="2" key="1">
    <citation type="submission" date="2021-06" db="EMBL/GenBank/DDBJ databases">
        <title>Parelaphostrongylus tenuis whole genome reference sequence.</title>
        <authorList>
            <person name="Garwood T.J."/>
            <person name="Larsen P.A."/>
            <person name="Fountain-Jones N.M."/>
            <person name="Garbe J.R."/>
            <person name="Macchietto M.G."/>
            <person name="Kania S.A."/>
            <person name="Gerhold R.W."/>
            <person name="Richards J.E."/>
            <person name="Wolf T.M."/>
        </authorList>
    </citation>
    <scope>NUCLEOTIDE SEQUENCE</scope>
    <source>
        <strain evidence="2">MNPRO001-30</strain>
        <tissue evidence="2">Meninges</tissue>
    </source>
</reference>
<keyword evidence="3" id="KW-1185">Reference proteome</keyword>
<keyword evidence="1" id="KW-0812">Transmembrane</keyword>
<keyword evidence="1" id="KW-0472">Membrane</keyword>
<name>A0AAD5MYR3_PARTN</name>
<keyword evidence="1" id="KW-1133">Transmembrane helix</keyword>
<proteinExistence type="predicted"/>
<organism evidence="2 3">
    <name type="scientific">Parelaphostrongylus tenuis</name>
    <name type="common">Meningeal worm</name>
    <dbReference type="NCBI Taxonomy" id="148309"/>
    <lineage>
        <taxon>Eukaryota</taxon>
        <taxon>Metazoa</taxon>
        <taxon>Ecdysozoa</taxon>
        <taxon>Nematoda</taxon>
        <taxon>Chromadorea</taxon>
        <taxon>Rhabditida</taxon>
        <taxon>Rhabditina</taxon>
        <taxon>Rhabditomorpha</taxon>
        <taxon>Strongyloidea</taxon>
        <taxon>Metastrongylidae</taxon>
        <taxon>Parelaphostrongylus</taxon>
    </lineage>
</organism>
<gene>
    <name evidence="2" type="ORF">KIN20_014267</name>
</gene>
<protein>
    <submittedName>
        <fullName evidence="2">Uncharacterized protein</fullName>
    </submittedName>
</protein>
<dbReference type="EMBL" id="JAHQIW010002839">
    <property type="protein sequence ID" value="KAJ1356536.1"/>
    <property type="molecule type" value="Genomic_DNA"/>
</dbReference>
<sequence length="80" mass="8866">MSWNESARSTSRNALCAKHGHAFHANSPQHLSISGTLTTSNFIMATWSREMWQSVMNRVLRMITLGLFGTHFATAVATVT</sequence>
<dbReference type="AlphaFoldDB" id="A0AAD5MYR3"/>
<accession>A0AAD5MYR3</accession>
<evidence type="ECO:0000313" key="2">
    <source>
        <dbReference type="EMBL" id="KAJ1356536.1"/>
    </source>
</evidence>